<organism evidence="1 2">
    <name type="scientific">Xylaria bambusicola</name>
    <dbReference type="NCBI Taxonomy" id="326684"/>
    <lineage>
        <taxon>Eukaryota</taxon>
        <taxon>Fungi</taxon>
        <taxon>Dikarya</taxon>
        <taxon>Ascomycota</taxon>
        <taxon>Pezizomycotina</taxon>
        <taxon>Sordariomycetes</taxon>
        <taxon>Xylariomycetidae</taxon>
        <taxon>Xylariales</taxon>
        <taxon>Xylariaceae</taxon>
        <taxon>Xylaria</taxon>
    </lineage>
</organism>
<dbReference type="Proteomes" id="UP001305414">
    <property type="component" value="Unassembled WGS sequence"/>
</dbReference>
<proteinExistence type="predicted"/>
<accession>A0AAN7UNI2</accession>
<dbReference type="AlphaFoldDB" id="A0AAN7UNI2"/>
<name>A0AAN7UNI2_9PEZI</name>
<evidence type="ECO:0000313" key="1">
    <source>
        <dbReference type="EMBL" id="KAK5630564.1"/>
    </source>
</evidence>
<gene>
    <name evidence="1" type="ORF">RRF57_006279</name>
</gene>
<sequence>MRQPVIVPTRALLHQEATVPKVLARELGIRVMIVLMVGSALLPKHRRNPRLVDLAGRVLIAKEAGSVLLPKLLDHVAALARRPLVLPLQETPHQVSQSLLLQRKLQVGNIVVAGPMT</sequence>
<reference evidence="1 2" key="1">
    <citation type="submission" date="2023-10" db="EMBL/GenBank/DDBJ databases">
        <title>Draft genome sequence of Xylaria bambusicola isolate GMP-LS, the root and basal stem rot pathogen of sugarcane in Indonesia.</title>
        <authorList>
            <person name="Selvaraj P."/>
            <person name="Muralishankar V."/>
            <person name="Muruganantham S."/>
            <person name="Sp S."/>
            <person name="Haryani S."/>
            <person name="Lau K.J.X."/>
            <person name="Naqvi N.I."/>
        </authorList>
    </citation>
    <scope>NUCLEOTIDE SEQUENCE [LARGE SCALE GENOMIC DNA]</scope>
    <source>
        <strain evidence="1">GMP-LS</strain>
    </source>
</reference>
<protein>
    <submittedName>
        <fullName evidence="1">Uncharacterized protein</fullName>
    </submittedName>
</protein>
<dbReference type="EMBL" id="JAWHQM010000016">
    <property type="protein sequence ID" value="KAK5630564.1"/>
    <property type="molecule type" value="Genomic_DNA"/>
</dbReference>
<comment type="caution">
    <text evidence="1">The sequence shown here is derived from an EMBL/GenBank/DDBJ whole genome shotgun (WGS) entry which is preliminary data.</text>
</comment>
<keyword evidence="2" id="KW-1185">Reference proteome</keyword>
<evidence type="ECO:0000313" key="2">
    <source>
        <dbReference type="Proteomes" id="UP001305414"/>
    </source>
</evidence>